<dbReference type="EMBL" id="QRAO01000001">
    <property type="protein sequence ID" value="RDK89239.1"/>
    <property type="molecule type" value="Genomic_DNA"/>
</dbReference>
<accession>A0A370QLK5</accession>
<comment type="caution">
    <text evidence="2">The sequence shown here is derived from an EMBL/GenBank/DDBJ whole genome shotgun (WGS) entry which is preliminary data.</text>
</comment>
<reference evidence="2 3" key="1">
    <citation type="submission" date="2018-07" db="EMBL/GenBank/DDBJ databases">
        <title>Genomic Encyclopedia of Type Strains, Phase IV (KMG-IV): sequencing the most valuable type-strain genomes for metagenomic binning, comparative biology and taxonomic classification.</title>
        <authorList>
            <person name="Goeker M."/>
        </authorList>
    </citation>
    <scope>NUCLEOTIDE SEQUENCE [LARGE SCALE GENOMIC DNA]</scope>
    <source>
        <strain evidence="2 3">DSM 101478</strain>
    </source>
</reference>
<keyword evidence="1" id="KW-1133">Transmembrane helix</keyword>
<feature type="transmembrane region" description="Helical" evidence="1">
    <location>
        <begin position="6"/>
        <end position="25"/>
    </location>
</feature>
<evidence type="ECO:0000313" key="2">
    <source>
        <dbReference type="EMBL" id="RDK89239.1"/>
    </source>
</evidence>
<evidence type="ECO:0000313" key="3">
    <source>
        <dbReference type="Proteomes" id="UP000255317"/>
    </source>
</evidence>
<keyword evidence="1" id="KW-0812">Transmembrane</keyword>
<evidence type="ECO:0000256" key="1">
    <source>
        <dbReference type="SAM" id="Phobius"/>
    </source>
</evidence>
<protein>
    <submittedName>
        <fullName evidence="2">Uncharacterized protein</fullName>
    </submittedName>
</protein>
<proteinExistence type="predicted"/>
<organism evidence="2 3">
    <name type="scientific">Marinirhabdus gelatinilytica</name>
    <dbReference type="NCBI Taxonomy" id="1703343"/>
    <lineage>
        <taxon>Bacteria</taxon>
        <taxon>Pseudomonadati</taxon>
        <taxon>Bacteroidota</taxon>
        <taxon>Flavobacteriia</taxon>
        <taxon>Flavobacteriales</taxon>
        <taxon>Flavobacteriaceae</taxon>
    </lineage>
</organism>
<dbReference type="Proteomes" id="UP000255317">
    <property type="component" value="Unassembled WGS sequence"/>
</dbReference>
<sequence>MSVFQIAVLGVVFFLCAVSVIIFRIQRKRLHHLHLGSVRSLEGAISKNQGQIRLRSDTLKNYDFLRQNISEVLMVQKEIEVAC</sequence>
<gene>
    <name evidence="2" type="ORF">C8D94_1011122</name>
</gene>
<keyword evidence="3" id="KW-1185">Reference proteome</keyword>
<dbReference type="AlphaFoldDB" id="A0A370QLK5"/>
<name>A0A370QLK5_9FLAO</name>
<keyword evidence="1" id="KW-0472">Membrane</keyword>